<dbReference type="Proteomes" id="UP000050761">
    <property type="component" value="Unassembled WGS sequence"/>
</dbReference>
<dbReference type="OrthoDB" id="5777197at2759"/>
<dbReference type="EMBL" id="UZAH01034163">
    <property type="protein sequence ID" value="VDP33608.1"/>
    <property type="molecule type" value="Genomic_DNA"/>
</dbReference>
<gene>
    <name evidence="2" type="ORF">HPBE_LOCUS22599</name>
</gene>
<reference evidence="2 3" key="1">
    <citation type="submission" date="2018-11" db="EMBL/GenBank/DDBJ databases">
        <authorList>
            <consortium name="Pathogen Informatics"/>
        </authorList>
    </citation>
    <scope>NUCLEOTIDE SEQUENCE [LARGE SCALE GENOMIC DNA]</scope>
</reference>
<keyword evidence="1" id="KW-1133">Transmembrane helix</keyword>
<feature type="transmembrane region" description="Helical" evidence="1">
    <location>
        <begin position="155"/>
        <end position="179"/>
    </location>
</feature>
<proteinExistence type="predicted"/>
<sequence>MTATLYYSCPYVPFIIDLLVIIPFWRLVTVIDTHDYLAIYMIAVNIPYTIRLVPQYINILAPVAKAATKFNVTRPLPQPPPPLGTIPNQAFFSMMSAFVVITVCYGAFNVLISMLQEIRRGKPTKWHLWLPFGAMMVITQAVLIAIYKFNFLSESIILFLVIYYIFICAVMAFVVAVFLRRERPNDPLWEKRRQSIKSRFHRFLLFGLIIIVPSMLYMHHLSIRFVEWLVETNDTDVSATYNFTDYMFHPWVFNMVGMLLLDPFRKVTLGHLRPFGAYYRRYRGSFHGPSPTLPAVYRVPPPSYTDITQKSKPLRPLQMY</sequence>
<evidence type="ECO:0000256" key="1">
    <source>
        <dbReference type="SAM" id="Phobius"/>
    </source>
</evidence>
<organism evidence="3 4">
    <name type="scientific">Heligmosomoides polygyrus</name>
    <name type="common">Parasitic roundworm</name>
    <dbReference type="NCBI Taxonomy" id="6339"/>
    <lineage>
        <taxon>Eukaryota</taxon>
        <taxon>Metazoa</taxon>
        <taxon>Ecdysozoa</taxon>
        <taxon>Nematoda</taxon>
        <taxon>Chromadorea</taxon>
        <taxon>Rhabditida</taxon>
        <taxon>Rhabditina</taxon>
        <taxon>Rhabditomorpha</taxon>
        <taxon>Strongyloidea</taxon>
        <taxon>Heligmosomidae</taxon>
        <taxon>Heligmosomoides</taxon>
    </lineage>
</organism>
<protein>
    <submittedName>
        <fullName evidence="4">G_PROTEIN_RECEP_F1_2 domain-containing protein</fullName>
    </submittedName>
</protein>
<dbReference type="AlphaFoldDB" id="A0A183GIX1"/>
<feature type="transmembrane region" description="Helical" evidence="1">
    <location>
        <begin position="200"/>
        <end position="219"/>
    </location>
</feature>
<accession>A0A3P8DI92</accession>
<feature type="transmembrane region" description="Helical" evidence="1">
    <location>
        <begin position="6"/>
        <end position="25"/>
    </location>
</feature>
<feature type="transmembrane region" description="Helical" evidence="1">
    <location>
        <begin position="90"/>
        <end position="115"/>
    </location>
</feature>
<keyword evidence="1" id="KW-0472">Membrane</keyword>
<evidence type="ECO:0000313" key="3">
    <source>
        <dbReference type="Proteomes" id="UP000050761"/>
    </source>
</evidence>
<dbReference type="WBParaSite" id="HPBE_0002260001-mRNA-1">
    <property type="protein sequence ID" value="HPBE_0002260001-mRNA-1"/>
    <property type="gene ID" value="HPBE_0002260001"/>
</dbReference>
<name>A0A183GIX1_HELPZ</name>
<evidence type="ECO:0000313" key="4">
    <source>
        <dbReference type="WBParaSite" id="HPBE_0002260001-mRNA-1"/>
    </source>
</evidence>
<reference evidence="4" key="2">
    <citation type="submission" date="2019-09" db="UniProtKB">
        <authorList>
            <consortium name="WormBaseParasite"/>
        </authorList>
    </citation>
    <scope>IDENTIFICATION</scope>
</reference>
<evidence type="ECO:0000313" key="2">
    <source>
        <dbReference type="EMBL" id="VDP33608.1"/>
    </source>
</evidence>
<keyword evidence="3" id="KW-1185">Reference proteome</keyword>
<accession>A0A183GIX1</accession>
<feature type="transmembrane region" description="Helical" evidence="1">
    <location>
        <begin position="127"/>
        <end position="149"/>
    </location>
</feature>
<keyword evidence="1" id="KW-0812">Transmembrane</keyword>